<reference evidence="1 2" key="1">
    <citation type="submission" date="2019-11" db="EMBL/GenBank/DDBJ databases">
        <title>Gracilibacillus salitolerans sp. nov., a moderate halophile isolated from a saline soil in northwest China.</title>
        <authorList>
            <person name="Gan L."/>
        </authorList>
    </citation>
    <scope>NUCLEOTIDE SEQUENCE [LARGE SCALE GENOMIC DNA]</scope>
    <source>
        <strain evidence="1 2">SCU50</strain>
    </source>
</reference>
<evidence type="ECO:0000313" key="2">
    <source>
        <dbReference type="Proteomes" id="UP000339690"/>
    </source>
</evidence>
<name>A0A5Q2TD36_9BACI</name>
<keyword evidence="2" id="KW-1185">Reference proteome</keyword>
<dbReference type="AlphaFoldDB" id="A0A5Q2TD36"/>
<dbReference type="Proteomes" id="UP000339690">
    <property type="component" value="Chromosome"/>
</dbReference>
<dbReference type="KEGG" id="grc:GI584_00220"/>
<proteinExistence type="predicted"/>
<organism evidence="1 2">
    <name type="scientific">Gracilibacillus salitolerans</name>
    <dbReference type="NCBI Taxonomy" id="2663022"/>
    <lineage>
        <taxon>Bacteria</taxon>
        <taxon>Bacillati</taxon>
        <taxon>Bacillota</taxon>
        <taxon>Bacilli</taxon>
        <taxon>Bacillales</taxon>
        <taxon>Bacillaceae</taxon>
        <taxon>Gracilibacillus</taxon>
    </lineage>
</organism>
<dbReference type="EMBL" id="CP045915">
    <property type="protein sequence ID" value="QGH32604.1"/>
    <property type="molecule type" value="Genomic_DNA"/>
</dbReference>
<accession>A0A5Q2TD36</accession>
<protein>
    <submittedName>
        <fullName evidence="1">Uncharacterized protein</fullName>
    </submittedName>
</protein>
<evidence type="ECO:0000313" key="1">
    <source>
        <dbReference type="EMBL" id="QGH32604.1"/>
    </source>
</evidence>
<sequence length="114" mass="13476">MLEVKEISIVPKGYKNKDPRTLPYLYPETLNVVAYARSLQKFTFYQTLEVAEDLAKRQGFILLPFDCIHWNRAKNYGADRKIKIGRRSFFLMKPDELTKGEKRKLETYIDDLKV</sequence>
<gene>
    <name evidence="1" type="ORF">GI584_00220</name>
</gene>